<name>A0A0G9MPR8_9SPHN</name>
<sequence>MFMTISVSDTGSNTEENIERAVRALGRSKPRLAVFEAVYFHKKRTKTVQEIADKTGLDRKIVLTHGKYLVESGLAEQTKAKDDTAYRTLSFYQHHKQRILRLVADPKKLEKLPTKRRPELSKPTSFVRATKVRKSSSKAPKKMLRVAYLVTNPQPAATLNTLQEAKQVTKAIEASSFASKIELRPFLAPSFDDLIDALNRFKPHMVHFSGHGGDKTLLFDNENIGETGGTVLDFDTVAELLDAVDFKPRGLILMACDTVEGADKFLETTDFVIAMADSIDDDAASEFSVRFYKSISSGVALETAVKQGKLSIKSKGYTDSDLPTLISSTGSVRTKPLVS</sequence>
<dbReference type="Pfam" id="PF12770">
    <property type="entry name" value="CHAT"/>
    <property type="match status" value="1"/>
</dbReference>
<evidence type="ECO:0000313" key="3">
    <source>
        <dbReference type="Proteomes" id="UP000053070"/>
    </source>
</evidence>
<accession>A0A0G9MPR8</accession>
<organism evidence="2 3">
    <name type="scientific">Aurantiacibacter gangjinensis</name>
    <dbReference type="NCBI Taxonomy" id="502682"/>
    <lineage>
        <taxon>Bacteria</taxon>
        <taxon>Pseudomonadati</taxon>
        <taxon>Pseudomonadota</taxon>
        <taxon>Alphaproteobacteria</taxon>
        <taxon>Sphingomonadales</taxon>
        <taxon>Erythrobacteraceae</taxon>
        <taxon>Aurantiacibacter</taxon>
    </lineage>
</organism>
<dbReference type="SUPFAM" id="SSF46785">
    <property type="entry name" value="Winged helix' DNA-binding domain"/>
    <property type="match status" value="1"/>
</dbReference>
<evidence type="ECO:0000259" key="1">
    <source>
        <dbReference type="Pfam" id="PF12770"/>
    </source>
</evidence>
<dbReference type="Gene3D" id="1.10.10.10">
    <property type="entry name" value="Winged helix-like DNA-binding domain superfamily/Winged helix DNA-binding domain"/>
    <property type="match status" value="1"/>
</dbReference>
<dbReference type="PATRIC" id="fig|502682.8.peg.260"/>
<keyword evidence="3" id="KW-1185">Reference proteome</keyword>
<dbReference type="InterPro" id="IPR036390">
    <property type="entry name" value="WH_DNA-bd_sf"/>
</dbReference>
<feature type="domain" description="CHAT" evidence="1">
    <location>
        <begin position="129"/>
        <end position="312"/>
    </location>
</feature>
<dbReference type="InterPro" id="IPR036388">
    <property type="entry name" value="WH-like_DNA-bd_sf"/>
</dbReference>
<reference evidence="2 3" key="1">
    <citation type="submission" date="2015-04" db="EMBL/GenBank/DDBJ databases">
        <title>The draft genome sequence of Erythrobacr gangjinensis K7-2.</title>
        <authorList>
            <person name="Zhuang L."/>
            <person name="Liu Y."/>
            <person name="Shao Z."/>
        </authorList>
    </citation>
    <scope>NUCLEOTIDE SEQUENCE [LARGE SCALE GENOMIC DNA]</scope>
    <source>
        <strain evidence="2 3">K7-2</strain>
    </source>
</reference>
<proteinExistence type="predicted"/>
<comment type="caution">
    <text evidence="2">The sequence shown here is derived from an EMBL/GenBank/DDBJ whole genome shotgun (WGS) entry which is preliminary data.</text>
</comment>
<evidence type="ECO:0000313" key="2">
    <source>
        <dbReference type="EMBL" id="KLE32711.1"/>
    </source>
</evidence>
<dbReference type="InterPro" id="IPR024983">
    <property type="entry name" value="CHAT_dom"/>
</dbReference>
<gene>
    <name evidence="2" type="ORF">AAW01_01265</name>
</gene>
<dbReference type="EMBL" id="LBHC01000001">
    <property type="protein sequence ID" value="KLE32711.1"/>
    <property type="molecule type" value="Genomic_DNA"/>
</dbReference>
<protein>
    <recommendedName>
        <fullName evidence="1">CHAT domain-containing protein</fullName>
    </recommendedName>
</protein>
<dbReference type="Proteomes" id="UP000053070">
    <property type="component" value="Unassembled WGS sequence"/>
</dbReference>
<dbReference type="AlphaFoldDB" id="A0A0G9MPR8"/>